<sequence>MFGPILHTALQWQSAAMAFYEVSVSAASVMQMRVLQMSLGTMTPGEATRMVMEKPSAFMRGAEKSAWALAENKGWAAATTEGLSPIKKAVESNAKRLSGTPAKSRSGARRR</sequence>
<feature type="region of interest" description="Disordered" evidence="1">
    <location>
        <begin position="89"/>
        <end position="111"/>
    </location>
</feature>
<protein>
    <recommendedName>
        <fullName evidence="4">Antifreeze protein</fullName>
    </recommendedName>
</protein>
<dbReference type="AlphaFoldDB" id="A0A2T0WS89"/>
<organism evidence="2 3">
    <name type="scientific">Donghicola tyrosinivorans</name>
    <dbReference type="NCBI Taxonomy" id="1652492"/>
    <lineage>
        <taxon>Bacteria</taxon>
        <taxon>Pseudomonadati</taxon>
        <taxon>Pseudomonadota</taxon>
        <taxon>Alphaproteobacteria</taxon>
        <taxon>Rhodobacterales</taxon>
        <taxon>Roseobacteraceae</taxon>
        <taxon>Donghicola</taxon>
    </lineage>
</organism>
<dbReference type="Proteomes" id="UP000238392">
    <property type="component" value="Unassembled WGS sequence"/>
</dbReference>
<proteinExistence type="predicted"/>
<accession>A0A2T0WS89</accession>
<evidence type="ECO:0000313" key="3">
    <source>
        <dbReference type="Proteomes" id="UP000238392"/>
    </source>
</evidence>
<reference evidence="2 3" key="1">
    <citation type="submission" date="2018-03" db="EMBL/GenBank/DDBJ databases">
        <title>Genomic Encyclopedia of Archaeal and Bacterial Type Strains, Phase II (KMG-II): from individual species to whole genera.</title>
        <authorList>
            <person name="Goeker M."/>
        </authorList>
    </citation>
    <scope>NUCLEOTIDE SEQUENCE [LARGE SCALE GENOMIC DNA]</scope>
    <source>
        <strain evidence="2 3">DSM 100212</strain>
    </source>
</reference>
<evidence type="ECO:0008006" key="4">
    <source>
        <dbReference type="Google" id="ProtNLM"/>
    </source>
</evidence>
<keyword evidence="3" id="KW-1185">Reference proteome</keyword>
<name>A0A2T0WS89_9RHOB</name>
<evidence type="ECO:0000313" key="2">
    <source>
        <dbReference type="EMBL" id="PRY89414.1"/>
    </source>
</evidence>
<comment type="caution">
    <text evidence="2">The sequence shown here is derived from an EMBL/GenBank/DDBJ whole genome shotgun (WGS) entry which is preliminary data.</text>
</comment>
<dbReference type="EMBL" id="PVTQ01000006">
    <property type="protein sequence ID" value="PRY89414.1"/>
    <property type="molecule type" value="Genomic_DNA"/>
</dbReference>
<evidence type="ECO:0000256" key="1">
    <source>
        <dbReference type="SAM" id="MobiDB-lite"/>
    </source>
</evidence>
<gene>
    <name evidence="2" type="ORF">CLV74_106116</name>
</gene>